<keyword evidence="5 9" id="KW-0032">Aminotransferase</keyword>
<feature type="binding site" evidence="9">
    <location>
        <position position="130"/>
    </location>
    <ligand>
        <name>substrate</name>
    </ligand>
</feature>
<dbReference type="UniPathway" id="UPA00034">
    <property type="reaction ID" value="UER00466"/>
</dbReference>
<dbReference type="HAMAP" id="MF_01642">
    <property type="entry name" value="DapL_aminotrans_1"/>
    <property type="match status" value="1"/>
</dbReference>
<dbReference type="GO" id="GO:0030170">
    <property type="term" value="F:pyridoxal phosphate binding"/>
    <property type="evidence" value="ECO:0007669"/>
    <property type="project" value="UniProtKB-UniRule"/>
</dbReference>
<comment type="caution">
    <text evidence="9">Lacks conserved residue(s) required for the propagation of feature annotation.</text>
</comment>
<evidence type="ECO:0000256" key="3">
    <source>
        <dbReference type="ARBA" id="ARBA00013138"/>
    </source>
</evidence>
<dbReference type="InterPro" id="IPR050881">
    <property type="entry name" value="LL-DAP_aminotransferase"/>
</dbReference>
<feature type="domain" description="Aminotransferase class I/classII large" evidence="11">
    <location>
        <begin position="35"/>
        <end position="386"/>
    </location>
</feature>
<feature type="binding site" evidence="9">
    <location>
        <position position="250"/>
    </location>
    <ligand>
        <name>pyridoxal 5'-phosphate</name>
        <dbReference type="ChEBI" id="CHEBI:597326"/>
    </ligand>
</feature>
<evidence type="ECO:0000256" key="10">
    <source>
        <dbReference type="RuleBase" id="RU000481"/>
    </source>
</evidence>
<dbReference type="RefSeq" id="WP_234985542.1">
    <property type="nucleotide sequence ID" value="NZ_FNGO01000011.1"/>
</dbReference>
<comment type="cofactor">
    <cofactor evidence="1 9 10">
        <name>pyridoxal 5'-phosphate</name>
        <dbReference type="ChEBI" id="CHEBI:597326"/>
    </cofactor>
</comment>
<dbReference type="EMBL" id="FNGO01000011">
    <property type="protein sequence ID" value="SDL91704.1"/>
    <property type="molecule type" value="Genomic_DNA"/>
</dbReference>
<evidence type="ECO:0000313" key="13">
    <source>
        <dbReference type="Proteomes" id="UP000199476"/>
    </source>
</evidence>
<comment type="catalytic activity">
    <reaction evidence="8 9">
        <text>(2S,6S)-2,6-diaminopimelate + 2-oxoglutarate = (S)-2,3,4,5-tetrahydrodipicolinate + L-glutamate + H2O + H(+)</text>
        <dbReference type="Rhea" id="RHEA:23988"/>
        <dbReference type="ChEBI" id="CHEBI:15377"/>
        <dbReference type="ChEBI" id="CHEBI:15378"/>
        <dbReference type="ChEBI" id="CHEBI:16810"/>
        <dbReference type="ChEBI" id="CHEBI:16845"/>
        <dbReference type="ChEBI" id="CHEBI:29985"/>
        <dbReference type="ChEBI" id="CHEBI:57609"/>
        <dbReference type="EC" id="2.6.1.83"/>
    </reaction>
</comment>
<dbReference type="InterPro" id="IPR015421">
    <property type="entry name" value="PyrdxlP-dep_Trfase_major"/>
</dbReference>
<evidence type="ECO:0000256" key="2">
    <source>
        <dbReference type="ARBA" id="ARBA00004982"/>
    </source>
</evidence>
<feature type="binding site" evidence="9">
    <location>
        <position position="130"/>
    </location>
    <ligand>
        <name>pyridoxal 5'-phosphate</name>
        <dbReference type="ChEBI" id="CHEBI:597326"/>
    </ligand>
</feature>
<keyword evidence="13" id="KW-1185">Reference proteome</keyword>
<dbReference type="PROSITE" id="PS00105">
    <property type="entry name" value="AA_TRANSFER_CLASS_1"/>
    <property type="match status" value="1"/>
</dbReference>
<evidence type="ECO:0000256" key="9">
    <source>
        <dbReference type="HAMAP-Rule" id="MF_01642"/>
    </source>
</evidence>
<dbReference type="Pfam" id="PF00155">
    <property type="entry name" value="Aminotran_1_2"/>
    <property type="match status" value="1"/>
</dbReference>
<keyword evidence="6 9" id="KW-0808">Transferase</keyword>
<dbReference type="AlphaFoldDB" id="A0A1G9NZA3"/>
<dbReference type="PANTHER" id="PTHR42832:SF3">
    <property type="entry name" value="L-GLUTAMINE--4-(METHYLSULFANYL)-2-OXOBUTANOATE AMINOTRANSFERASE"/>
    <property type="match status" value="1"/>
</dbReference>
<feature type="binding site" evidence="9">
    <location>
        <position position="42"/>
    </location>
    <ligand>
        <name>substrate</name>
    </ligand>
</feature>
<evidence type="ECO:0000256" key="6">
    <source>
        <dbReference type="ARBA" id="ARBA00022679"/>
    </source>
</evidence>
<evidence type="ECO:0000256" key="7">
    <source>
        <dbReference type="ARBA" id="ARBA00022898"/>
    </source>
</evidence>
<dbReference type="GO" id="GO:0010285">
    <property type="term" value="F:L,L-diaminopimelate aminotransferase activity"/>
    <property type="evidence" value="ECO:0007669"/>
    <property type="project" value="UniProtKB-UniRule"/>
</dbReference>
<feature type="binding site" evidence="9">
    <location>
        <position position="211"/>
    </location>
    <ligand>
        <name>pyridoxal 5'-phosphate</name>
        <dbReference type="ChEBI" id="CHEBI:597326"/>
    </ligand>
</feature>
<dbReference type="Proteomes" id="UP000199476">
    <property type="component" value="Unassembled WGS sequence"/>
</dbReference>
<comment type="similarity">
    <text evidence="9">Belongs to the class-I pyridoxal-phosphate-dependent aminotransferase family. LL-diaminopimelate aminotransferase subfamily.</text>
</comment>
<dbReference type="Gene3D" id="3.40.640.10">
    <property type="entry name" value="Type I PLP-dependent aspartate aminotransferase-like (Major domain)"/>
    <property type="match status" value="1"/>
</dbReference>
<evidence type="ECO:0000313" key="12">
    <source>
        <dbReference type="EMBL" id="SDL91704.1"/>
    </source>
</evidence>
<evidence type="ECO:0000256" key="5">
    <source>
        <dbReference type="ARBA" id="ARBA00022576"/>
    </source>
</evidence>
<feature type="binding site" evidence="9">
    <location>
        <begin position="239"/>
        <end position="241"/>
    </location>
    <ligand>
        <name>pyridoxal 5'-phosphate</name>
        <dbReference type="ChEBI" id="CHEBI:597326"/>
    </ligand>
</feature>
<evidence type="ECO:0000256" key="1">
    <source>
        <dbReference type="ARBA" id="ARBA00001933"/>
    </source>
</evidence>
<comment type="pathway">
    <text evidence="2 9">Amino-acid biosynthesis; L-lysine biosynthesis via DAP pathway; LL-2,6-diaminopimelate from (S)-tetrahydrodipicolinate (aminotransferase route): step 1/1.</text>
</comment>
<feature type="binding site" evidence="9">
    <location>
        <position position="17"/>
    </location>
    <ligand>
        <name>substrate</name>
    </ligand>
</feature>
<dbReference type="InterPro" id="IPR015422">
    <property type="entry name" value="PyrdxlP-dep_Trfase_small"/>
</dbReference>
<dbReference type="STRING" id="321763.SAMN04488692_11169"/>
<organism evidence="12 13">
    <name type="scientific">Halarsenatibacter silvermanii</name>
    <dbReference type="NCBI Taxonomy" id="321763"/>
    <lineage>
        <taxon>Bacteria</taxon>
        <taxon>Bacillati</taxon>
        <taxon>Bacillota</taxon>
        <taxon>Clostridia</taxon>
        <taxon>Halanaerobiales</taxon>
        <taxon>Halarsenatibacteraceae</taxon>
        <taxon>Halarsenatibacter</taxon>
    </lineage>
</organism>
<evidence type="ECO:0000259" key="11">
    <source>
        <dbReference type="Pfam" id="PF00155"/>
    </source>
</evidence>
<dbReference type="InterPro" id="IPR004838">
    <property type="entry name" value="NHTrfase_class1_PyrdxlP-BS"/>
</dbReference>
<evidence type="ECO:0000256" key="8">
    <source>
        <dbReference type="ARBA" id="ARBA00051934"/>
    </source>
</evidence>
<reference evidence="13" key="1">
    <citation type="submission" date="2016-10" db="EMBL/GenBank/DDBJ databases">
        <authorList>
            <person name="Varghese N."/>
            <person name="Submissions S."/>
        </authorList>
    </citation>
    <scope>NUCLEOTIDE SEQUENCE [LARGE SCALE GENOMIC DNA]</scope>
    <source>
        <strain evidence="13">SLAS-1</strain>
    </source>
</reference>
<name>A0A1G9NZA3_9FIRM</name>
<proteinExistence type="inferred from homology"/>
<protein>
    <recommendedName>
        <fullName evidence="4 9">LL-diaminopimelate aminotransferase</fullName>
        <shortName evidence="9">DAP-AT</shortName>
        <shortName evidence="9">DAP-aminotransferase</shortName>
        <shortName evidence="9">LL-DAP-aminotransferase</shortName>
        <ecNumber evidence="3 9">2.6.1.83</ecNumber>
    </recommendedName>
</protein>
<dbReference type="CDD" id="cd00609">
    <property type="entry name" value="AAT_like"/>
    <property type="match status" value="1"/>
</dbReference>
<feature type="binding site" evidence="9">
    <location>
        <position position="180"/>
    </location>
    <ligand>
        <name>pyridoxal 5'-phosphate</name>
        <dbReference type="ChEBI" id="CHEBI:597326"/>
    </ligand>
</feature>
<dbReference type="Gene3D" id="3.90.1150.10">
    <property type="entry name" value="Aspartate Aminotransferase, domain 1"/>
    <property type="match status" value="1"/>
</dbReference>
<feature type="binding site" evidence="9">
    <location>
        <position position="369"/>
    </location>
    <ligand>
        <name>substrate</name>
    </ligand>
</feature>
<comment type="function">
    <text evidence="9">Involved in the synthesis of meso-diaminopimelate (m-DAP or DL-DAP), required for both lysine and peptidoglycan biosynthesis. Catalyzes the direct conversion of tetrahydrodipicolinate to LL-diaminopimelate.</text>
</comment>
<accession>A0A1G9NZA3</accession>
<dbReference type="InterPro" id="IPR004839">
    <property type="entry name" value="Aminotransferase_I/II_large"/>
</dbReference>
<feature type="modified residue" description="N6-(pyridoxal phosphate)lysine" evidence="9">
    <location>
        <position position="242"/>
    </location>
</feature>
<dbReference type="PANTHER" id="PTHR42832">
    <property type="entry name" value="AMINO ACID AMINOTRANSFERASE"/>
    <property type="match status" value="1"/>
</dbReference>
<dbReference type="SUPFAM" id="SSF53383">
    <property type="entry name" value="PLP-dependent transferases"/>
    <property type="match status" value="1"/>
</dbReference>
<keyword evidence="7 9" id="KW-0663">Pyridoxal phosphate</keyword>
<dbReference type="NCBIfam" id="NF006756">
    <property type="entry name" value="PRK09276.1"/>
    <property type="match status" value="1"/>
</dbReference>
<dbReference type="InterPro" id="IPR019942">
    <property type="entry name" value="DapL/ALD1"/>
</dbReference>
<dbReference type="GO" id="GO:0033362">
    <property type="term" value="P:lysine biosynthetic process via diaminopimelate, diaminopimelate-aminotransferase pathway"/>
    <property type="evidence" value="ECO:0007669"/>
    <property type="project" value="UniProtKB-UniRule"/>
</dbReference>
<dbReference type="EC" id="2.6.1.83" evidence="3 9"/>
<gene>
    <name evidence="9" type="primary">dapL</name>
    <name evidence="12" type="ORF">SAMN04488692_11169</name>
</gene>
<evidence type="ECO:0000256" key="4">
    <source>
        <dbReference type="ARBA" id="ARBA00018052"/>
    </source>
</evidence>
<sequence>MEVNIERADRVKNLPPYFFAEIDKMIDRAREEGVDVISFGIGDPDLPTPDHIVTAMKEAVSDPSTHSYPSYEGLYEFREAVCDWYDERFSVNLDPEAEIVSLIGSKEGLAHFPFCYINKGDLALVPDPAYPVYETAVVMAGGSTVSLPMTPENDFLVDLSEVPEEKLKKAKLLFINYPNNPTGAVANREFFREIVDYARKYEFLVVHDAAYSEIGFDGHEPPSFLEVEGAKEVGIEFGSLSKTFNMTGWRLGWALGNEEMIDALSTIKTNVDSGVFEAIQRAGITALKGDKSCIEKMQEVYKKRRDLLVSGLNDLGWDVKPNKGSFYLWIEIPESYEDSQEFSEDVFKETGVFLTPGIGYGDAGERFVRLALTVTEERIKEALDRLEEFFKLRR</sequence>
<feature type="binding site" evidence="9">
    <location>
        <position position="180"/>
    </location>
    <ligand>
        <name>substrate</name>
    </ligand>
</feature>
<feature type="binding site" evidence="9">
    <location>
        <position position="71"/>
    </location>
    <ligand>
        <name>pyridoxal 5'-phosphate</name>
        <dbReference type="ChEBI" id="CHEBI:597326"/>
    </ligand>
</feature>
<dbReference type="InterPro" id="IPR015424">
    <property type="entry name" value="PyrdxlP-dep_Trfase"/>
</dbReference>
<comment type="subunit">
    <text evidence="9">Homodimer.</text>
</comment>